<dbReference type="GO" id="GO:0019878">
    <property type="term" value="P:lysine biosynthetic process via aminoadipic acid"/>
    <property type="evidence" value="ECO:0007669"/>
    <property type="project" value="TreeGrafter"/>
</dbReference>
<evidence type="ECO:0000313" key="6">
    <source>
        <dbReference type="Proteomes" id="UP001472866"/>
    </source>
</evidence>
<accession>A0AAX4P1R5</accession>
<dbReference type="PANTHER" id="PTHR12215:SF10">
    <property type="entry name" value="L-AMINOADIPATE-SEMIALDEHYDE DEHYDROGENASE-PHOSPHOPANTETHEINYL TRANSFERASE"/>
    <property type="match status" value="1"/>
</dbReference>
<evidence type="ECO:0000259" key="4">
    <source>
        <dbReference type="Pfam" id="PF22624"/>
    </source>
</evidence>
<dbReference type="Pfam" id="PF01648">
    <property type="entry name" value="ACPS"/>
    <property type="match status" value="1"/>
</dbReference>
<dbReference type="SUPFAM" id="SSF56214">
    <property type="entry name" value="4'-phosphopantetheinyl transferase"/>
    <property type="match status" value="2"/>
</dbReference>
<evidence type="ECO:0000313" key="5">
    <source>
        <dbReference type="EMBL" id="WZN59749.1"/>
    </source>
</evidence>
<name>A0AAX4P1R5_9CHLO</name>
<gene>
    <name evidence="5" type="ORF">HKI87_02g12750</name>
</gene>
<protein>
    <recommendedName>
        <fullName evidence="1">holo-[acyl-carrier-protein] synthase</fullName>
        <ecNumber evidence="1">2.7.8.7</ecNumber>
    </recommendedName>
</protein>
<evidence type="ECO:0000256" key="2">
    <source>
        <dbReference type="ARBA" id="ARBA00022679"/>
    </source>
</evidence>
<keyword evidence="6" id="KW-1185">Reference proteome</keyword>
<dbReference type="Gene3D" id="3.90.470.20">
    <property type="entry name" value="4'-phosphopantetheinyl transferase domain"/>
    <property type="match status" value="2"/>
</dbReference>
<evidence type="ECO:0000256" key="1">
    <source>
        <dbReference type="ARBA" id="ARBA00013172"/>
    </source>
</evidence>
<dbReference type="GO" id="GO:0005829">
    <property type="term" value="C:cytosol"/>
    <property type="evidence" value="ECO:0007669"/>
    <property type="project" value="TreeGrafter"/>
</dbReference>
<dbReference type="PANTHER" id="PTHR12215">
    <property type="entry name" value="PHOSPHOPANTETHEINE TRANSFERASE"/>
    <property type="match status" value="1"/>
</dbReference>
<reference evidence="5 6" key="1">
    <citation type="submission" date="2024-03" db="EMBL/GenBank/DDBJ databases">
        <title>Complete genome sequence of the green alga Chloropicon roscoffensis RCC1871.</title>
        <authorList>
            <person name="Lemieux C."/>
            <person name="Pombert J.-F."/>
            <person name="Otis C."/>
            <person name="Turmel M."/>
        </authorList>
    </citation>
    <scope>NUCLEOTIDE SEQUENCE [LARGE SCALE GENOMIC DNA]</scope>
    <source>
        <strain evidence="5 6">RCC1871</strain>
    </source>
</reference>
<dbReference type="Proteomes" id="UP001472866">
    <property type="component" value="Chromosome 02"/>
</dbReference>
<sequence>MAALRIAFNSSRWAPEGEDDGAEFQYLLSCVQEDEAEQVRRFRFFEDKQRALVSRLLQRKCAETCLGLRWDEILIKRTKGKKPFVASGVSERPEGAPNFNYNVSHEGDYVVLASEPVCLVGVDVAAPGQSRKGGGPFDLDRVLKSFGSAFTRDELRNIECFGDPAAQDGAFRRNWSCKEAFTKARGDGVGFELKRCEFTIEEAGEGLLPYTHTAEVSVDGDLLPGWSFLLQPLGDHWVTVARGPCSDVVDAHGEFTKTLSRRNLDPCGWRREAGAPRSGFEVVGVRDLLPADKLEGYDEIVEEDPFG</sequence>
<dbReference type="InterPro" id="IPR055066">
    <property type="entry name" value="AASDHPPT_N"/>
</dbReference>
<feature type="domain" description="4'-phosphopantetheinyl transferase" evidence="3">
    <location>
        <begin position="120"/>
        <end position="209"/>
    </location>
</feature>
<keyword evidence="2 5" id="KW-0808">Transferase</keyword>
<dbReference type="EC" id="2.7.8.7" evidence="1"/>
<dbReference type="InterPro" id="IPR050559">
    <property type="entry name" value="P-Pant_transferase_sf"/>
</dbReference>
<dbReference type="EMBL" id="CP151502">
    <property type="protein sequence ID" value="WZN59749.1"/>
    <property type="molecule type" value="Genomic_DNA"/>
</dbReference>
<proteinExistence type="predicted"/>
<dbReference type="AlphaFoldDB" id="A0AAX4P1R5"/>
<dbReference type="GO" id="GO:0000287">
    <property type="term" value="F:magnesium ion binding"/>
    <property type="evidence" value="ECO:0007669"/>
    <property type="project" value="InterPro"/>
</dbReference>
<evidence type="ECO:0000259" key="3">
    <source>
        <dbReference type="Pfam" id="PF01648"/>
    </source>
</evidence>
<dbReference type="GO" id="GO:0008897">
    <property type="term" value="F:holo-[acyl-carrier-protein] synthase activity"/>
    <property type="evidence" value="ECO:0007669"/>
    <property type="project" value="UniProtKB-EC"/>
</dbReference>
<dbReference type="Pfam" id="PF22624">
    <property type="entry name" value="AASDHPPT_N"/>
    <property type="match status" value="1"/>
</dbReference>
<dbReference type="InterPro" id="IPR008278">
    <property type="entry name" value="4-PPantetheinyl_Trfase_dom"/>
</dbReference>
<dbReference type="InterPro" id="IPR037143">
    <property type="entry name" value="4-PPantetheinyl_Trfase_dom_sf"/>
</dbReference>
<organism evidence="5 6">
    <name type="scientific">Chloropicon roscoffensis</name>
    <dbReference type="NCBI Taxonomy" id="1461544"/>
    <lineage>
        <taxon>Eukaryota</taxon>
        <taxon>Viridiplantae</taxon>
        <taxon>Chlorophyta</taxon>
        <taxon>Chloropicophyceae</taxon>
        <taxon>Chloropicales</taxon>
        <taxon>Chloropicaceae</taxon>
        <taxon>Chloropicon</taxon>
    </lineage>
</organism>
<feature type="domain" description="4'-phosphopantetheinyl transferase N-terminal" evidence="4">
    <location>
        <begin position="13"/>
        <end position="116"/>
    </location>
</feature>